<proteinExistence type="predicted"/>
<dbReference type="Proteomes" id="UP000541352">
    <property type="component" value="Unassembled WGS sequence"/>
</dbReference>
<reference evidence="1 2" key="1">
    <citation type="submission" date="2020-08" db="EMBL/GenBank/DDBJ databases">
        <title>Genomic Encyclopedia of Type Strains, Phase IV (KMG-IV): sequencing the most valuable type-strain genomes for metagenomic binning, comparative biology and taxonomic classification.</title>
        <authorList>
            <person name="Goeker M."/>
        </authorList>
    </citation>
    <scope>NUCLEOTIDE SEQUENCE [LARGE SCALE GENOMIC DNA]</scope>
    <source>
        <strain evidence="1 2">DSM 17976</strain>
    </source>
</reference>
<evidence type="ECO:0000313" key="2">
    <source>
        <dbReference type="Proteomes" id="UP000541352"/>
    </source>
</evidence>
<dbReference type="AlphaFoldDB" id="A0A7W5ZRF8"/>
<sequence length="84" mass="9544">MPFRKILPVISTLMQQRVYFITCVPYNLMMITGRVVTQPTSTAPGVNAIGIIDVVTPKCTFFNGGQLCRCSNKRDKKCDDKWRM</sequence>
<keyword evidence="2" id="KW-1185">Reference proteome</keyword>
<evidence type="ECO:0000313" key="1">
    <source>
        <dbReference type="EMBL" id="MBB3841764.1"/>
    </source>
</evidence>
<gene>
    <name evidence="1" type="ORF">FHS57_005793</name>
</gene>
<protein>
    <submittedName>
        <fullName evidence="1">Uncharacterized protein</fullName>
    </submittedName>
</protein>
<comment type="caution">
    <text evidence="1">The sequence shown here is derived from an EMBL/GenBank/DDBJ whole genome shotgun (WGS) entry which is preliminary data.</text>
</comment>
<dbReference type="EMBL" id="JACIBY010000021">
    <property type="protein sequence ID" value="MBB3841764.1"/>
    <property type="molecule type" value="Genomic_DNA"/>
</dbReference>
<name>A0A7W5ZRF8_9BACT</name>
<accession>A0A7W5ZRF8</accession>
<organism evidence="1 2">
    <name type="scientific">Runella defluvii</name>
    <dbReference type="NCBI Taxonomy" id="370973"/>
    <lineage>
        <taxon>Bacteria</taxon>
        <taxon>Pseudomonadati</taxon>
        <taxon>Bacteroidota</taxon>
        <taxon>Cytophagia</taxon>
        <taxon>Cytophagales</taxon>
        <taxon>Spirosomataceae</taxon>
        <taxon>Runella</taxon>
    </lineage>
</organism>